<dbReference type="EC" id="2.3.2.27" evidence="2"/>
<organism evidence="8">
    <name type="scientific">Castor canadensis</name>
    <name type="common">American beaver</name>
    <dbReference type="NCBI Taxonomy" id="51338"/>
    <lineage>
        <taxon>Eukaryota</taxon>
        <taxon>Metazoa</taxon>
        <taxon>Chordata</taxon>
        <taxon>Craniata</taxon>
        <taxon>Vertebrata</taxon>
        <taxon>Euteleostomi</taxon>
        <taxon>Mammalia</taxon>
        <taxon>Eutheria</taxon>
        <taxon>Euarchontoglires</taxon>
        <taxon>Glires</taxon>
        <taxon>Rodentia</taxon>
        <taxon>Castorimorpha</taxon>
        <taxon>Castoridae</taxon>
        <taxon>Castor</taxon>
    </lineage>
</organism>
<dbReference type="GeneID" id="109680378"/>
<dbReference type="RefSeq" id="XP_020010837.1">
    <property type="nucleotide sequence ID" value="XM_020155248.1"/>
</dbReference>
<evidence type="ECO:0000313" key="6">
    <source>
        <dbReference type="Ensembl" id="ENSCCNP00000004951.1"/>
    </source>
</evidence>
<evidence type="ECO:0000259" key="5">
    <source>
        <dbReference type="Pfam" id="PF26084"/>
    </source>
</evidence>
<dbReference type="OrthoDB" id="21204at2759"/>
<evidence type="ECO:0000256" key="4">
    <source>
        <dbReference type="SAM" id="MobiDB-lite"/>
    </source>
</evidence>
<reference evidence="8" key="2">
    <citation type="submission" date="2025-04" db="UniProtKB">
        <authorList>
            <consortium name="RefSeq"/>
        </authorList>
    </citation>
    <scope>IDENTIFICATION</scope>
    <source>
        <tissue evidence="8">Leukocyte</tissue>
    </source>
</reference>
<gene>
    <name evidence="6 8" type="primary">LOC109680378</name>
</gene>
<comment type="catalytic activity">
    <reaction evidence="1">
        <text>S-ubiquitinyl-[E2 ubiquitin-conjugating enzyme]-L-cysteine + [acceptor protein]-L-lysine = [E2 ubiquitin-conjugating enzyme]-L-cysteine + N(6)-ubiquitinyl-[acceptor protein]-L-lysine.</text>
        <dbReference type="EC" id="2.3.2.27"/>
    </reaction>
</comment>
<evidence type="ECO:0000313" key="7">
    <source>
        <dbReference type="Proteomes" id="UP001732720"/>
    </source>
</evidence>
<name>A0A8B7TVK5_CASCN</name>
<feature type="region of interest" description="Disordered" evidence="4">
    <location>
        <begin position="693"/>
        <end position="719"/>
    </location>
</feature>
<dbReference type="Proteomes" id="UP001732720">
    <property type="component" value="Chromosome 13"/>
</dbReference>
<feature type="region of interest" description="Disordered" evidence="4">
    <location>
        <begin position="25"/>
        <end position="52"/>
    </location>
</feature>
<feature type="compositionally biased region" description="Basic and acidic residues" evidence="4">
    <location>
        <begin position="622"/>
        <end position="634"/>
    </location>
</feature>
<evidence type="ECO:0000256" key="2">
    <source>
        <dbReference type="ARBA" id="ARBA00012483"/>
    </source>
</evidence>
<feature type="compositionally biased region" description="Basic and acidic residues" evidence="4">
    <location>
        <begin position="708"/>
        <end position="719"/>
    </location>
</feature>
<evidence type="ECO:0000256" key="3">
    <source>
        <dbReference type="ARBA" id="ARBA00022679"/>
    </source>
</evidence>
<dbReference type="GO" id="GO:0061630">
    <property type="term" value="F:ubiquitin protein ligase activity"/>
    <property type="evidence" value="ECO:0007669"/>
    <property type="project" value="UniProtKB-EC"/>
</dbReference>
<keyword evidence="3" id="KW-0808">Transferase</keyword>
<feature type="region of interest" description="Disordered" evidence="4">
    <location>
        <begin position="484"/>
        <end position="532"/>
    </location>
</feature>
<protein>
    <recommendedName>
        <fullName evidence="2">RING-type E3 ubiquitin transferase</fullName>
        <ecNumber evidence="2">2.3.2.27</ecNumber>
    </recommendedName>
</protein>
<feature type="domain" description="Topors PWI-like" evidence="5">
    <location>
        <begin position="169"/>
        <end position="241"/>
    </location>
</feature>
<accession>A0A8B7TVK5</accession>
<dbReference type="KEGG" id="ccan:109680378"/>
<proteinExistence type="predicted"/>
<dbReference type="PANTHER" id="PTHR46077">
    <property type="entry name" value="E3 UBIQUITIN-PROTEIN LIGASE TOPORS"/>
    <property type="match status" value="1"/>
</dbReference>
<dbReference type="Pfam" id="PF26084">
    <property type="entry name" value="PWI_Topors"/>
    <property type="match status" value="1"/>
</dbReference>
<sequence>MAVDLSSDCECPNCLEGVHSDTDWNLDSSNRSNGSLHSRSRKKSMPSPSTEQFLSQCYSPRLENNHKEDLVFVPSEEESYVGFSQKSFHSLSPDDIKKKIRPLGELTIQDLLREFGVTGKFRPNSMSLGHFRDQVVMKFRRALYYSGIWVKYVRGYRLEKHFSANYFKKNPGSLHRLVPWLKRELTAVYGDYGYTVKNILDAILHLMKEYDLDSESFIHLLEPYLLQHTHHFLHEFISFVHSPYNMETYDRRAIYQCPSASTWVRNKSIVSAPVLLKNYAAATSQHDTEHSNDTQVQWDNEERPQSDLKQFSNSNSALKKSKIPLAHHKTASKIHVSTKDKPESDDHKSTVSSNNILLNRSPPKERGPGVLNCKKYAQEEKTEEIKLLPGYVQDLQMSETTVCTFRNPAISNQVQPQKYDLREERPLNSGKKIHFQAKEAEKNKHSESPNFFQRLPRGRSLVSCKSRERDPSWSCISENALSPKKDGRKLSSYRKKRTKSRESLQFVEIGSQSSGRTRRRSRSTSYRSKSWCVGPRKRSVSRDLSNLNLSGSHRRERLTQLCCEPSKENVYGQGSNYERASLSPLQFVKLPSTTRKRPNWHSKDEGASQTRSHCGSLTGLQTEKHRNPSKQEMKQKNMFPRVRRTRAVRQKKTKCQFTDMQTKEKFSDELWDLDDIRQMRSLSECAPACRRQTEREQNSSLQKHHRAKNECRRDIVSGT</sequence>
<feature type="compositionally biased region" description="Polar residues" evidence="4">
    <location>
        <begin position="307"/>
        <end position="318"/>
    </location>
</feature>
<feature type="region of interest" description="Disordered" evidence="4">
    <location>
        <begin position="594"/>
        <end position="634"/>
    </location>
</feature>
<dbReference type="PANTHER" id="PTHR46077:SF3">
    <property type="entry name" value="TOPOISOMERASE I BINDING, ARGININE_SERINE-RICH LIKE"/>
    <property type="match status" value="1"/>
</dbReference>
<reference evidence="6" key="1">
    <citation type="submission" date="2023-09" db="UniProtKB">
        <authorList>
            <consortium name="Ensembl"/>
        </authorList>
    </citation>
    <scope>IDENTIFICATION</scope>
</reference>
<dbReference type="GO" id="GO:0000209">
    <property type="term" value="P:protein polyubiquitination"/>
    <property type="evidence" value="ECO:0007669"/>
    <property type="project" value="TreeGrafter"/>
</dbReference>
<evidence type="ECO:0000313" key="8">
    <source>
        <dbReference type="RefSeq" id="XP_020010837.1"/>
    </source>
</evidence>
<feature type="compositionally biased region" description="Basic and acidic residues" evidence="4">
    <location>
        <begin position="337"/>
        <end position="349"/>
    </location>
</feature>
<feature type="compositionally biased region" description="Polar residues" evidence="4">
    <location>
        <begin position="607"/>
        <end position="621"/>
    </location>
</feature>
<keyword evidence="7" id="KW-1185">Reference proteome</keyword>
<dbReference type="GO" id="GO:0006513">
    <property type="term" value="P:protein monoubiquitination"/>
    <property type="evidence" value="ECO:0007669"/>
    <property type="project" value="TreeGrafter"/>
</dbReference>
<feature type="region of interest" description="Disordered" evidence="4">
    <location>
        <begin position="283"/>
        <end position="370"/>
    </location>
</feature>
<feature type="compositionally biased region" description="Basic residues" evidence="4">
    <location>
        <begin position="319"/>
        <end position="332"/>
    </location>
</feature>
<dbReference type="InterPro" id="IPR058745">
    <property type="entry name" value="PWI_Topors"/>
</dbReference>
<dbReference type="Ensembl" id="ENSCCNT00000006515.1">
    <property type="protein sequence ID" value="ENSCCNP00000004951.1"/>
    <property type="gene ID" value="ENSCCNG00000005294.1"/>
</dbReference>
<feature type="compositionally biased region" description="Polar residues" evidence="4">
    <location>
        <begin position="25"/>
        <end position="37"/>
    </location>
</feature>
<dbReference type="AlphaFoldDB" id="A0A8B7TVK5"/>
<evidence type="ECO:0000256" key="1">
    <source>
        <dbReference type="ARBA" id="ARBA00000900"/>
    </source>
</evidence>